<feature type="transmembrane region" description="Helical" evidence="7">
    <location>
        <begin position="292"/>
        <end position="315"/>
    </location>
</feature>
<dbReference type="InterPro" id="IPR002293">
    <property type="entry name" value="AA/rel_permease1"/>
</dbReference>
<feature type="compositionally biased region" description="Basic and acidic residues" evidence="6">
    <location>
        <begin position="515"/>
        <end position="530"/>
    </location>
</feature>
<feature type="transmembrane region" description="Helical" evidence="7">
    <location>
        <begin position="21"/>
        <end position="44"/>
    </location>
</feature>
<dbReference type="Gene3D" id="1.20.1740.10">
    <property type="entry name" value="Amino acid/polyamine transporter I"/>
    <property type="match status" value="1"/>
</dbReference>
<protein>
    <submittedName>
        <fullName evidence="8">APC family permease</fullName>
    </submittedName>
</protein>
<feature type="transmembrane region" description="Helical" evidence="7">
    <location>
        <begin position="348"/>
        <end position="367"/>
    </location>
</feature>
<feature type="transmembrane region" description="Helical" evidence="7">
    <location>
        <begin position="207"/>
        <end position="231"/>
    </location>
</feature>
<feature type="transmembrane region" description="Helical" evidence="7">
    <location>
        <begin position="99"/>
        <end position="119"/>
    </location>
</feature>
<feature type="region of interest" description="Disordered" evidence="6">
    <location>
        <begin position="489"/>
        <end position="530"/>
    </location>
</feature>
<evidence type="ECO:0000313" key="8">
    <source>
        <dbReference type="EMBL" id="MBU2667537.1"/>
    </source>
</evidence>
<dbReference type="Proteomes" id="UP001519654">
    <property type="component" value="Unassembled WGS sequence"/>
</dbReference>
<dbReference type="PANTHER" id="PTHR42770:SF16">
    <property type="entry name" value="AMINO ACID PERMEASE"/>
    <property type="match status" value="1"/>
</dbReference>
<feature type="transmembrane region" description="Helical" evidence="7">
    <location>
        <begin position="379"/>
        <end position="400"/>
    </location>
</feature>
<dbReference type="InterPro" id="IPR050367">
    <property type="entry name" value="APC_superfamily"/>
</dbReference>
<dbReference type="Pfam" id="PF13520">
    <property type="entry name" value="AA_permease_2"/>
    <property type="match status" value="1"/>
</dbReference>
<gene>
    <name evidence="8" type="ORF">KOI35_28895</name>
</gene>
<dbReference type="PANTHER" id="PTHR42770">
    <property type="entry name" value="AMINO ACID TRANSPORTER-RELATED"/>
    <property type="match status" value="1"/>
</dbReference>
<feature type="transmembrane region" description="Helical" evidence="7">
    <location>
        <begin position="56"/>
        <end position="78"/>
    </location>
</feature>
<reference evidence="8 9" key="1">
    <citation type="submission" date="2021-06" db="EMBL/GenBank/DDBJ databases">
        <title>Actinoplanes lichenicola sp. nov., and Actinoplanes ovalisporus sp. nov., isolated from lichen in Thailand.</title>
        <authorList>
            <person name="Saeng-In P."/>
            <person name="Kanchanasin P."/>
            <person name="Yuki M."/>
            <person name="Kudo T."/>
            <person name="Ohkuma M."/>
            <person name="Phongsopitanun W."/>
            <person name="Tanasupawat S."/>
        </authorList>
    </citation>
    <scope>NUCLEOTIDE SEQUENCE [LARGE SCALE GENOMIC DNA]</scope>
    <source>
        <strain evidence="8 9">NBRC 110975</strain>
    </source>
</reference>
<feature type="transmembrane region" description="Helical" evidence="7">
    <location>
        <begin position="131"/>
        <end position="154"/>
    </location>
</feature>
<comment type="subcellular location">
    <subcellularLocation>
        <location evidence="1">Cell membrane</location>
        <topology evidence="1">Multi-pass membrane protein</topology>
    </subcellularLocation>
</comment>
<keyword evidence="3 7" id="KW-0812">Transmembrane</keyword>
<evidence type="ECO:0000256" key="3">
    <source>
        <dbReference type="ARBA" id="ARBA00022692"/>
    </source>
</evidence>
<proteinExistence type="predicted"/>
<accession>A0ABS5YVR4</accession>
<evidence type="ECO:0000256" key="1">
    <source>
        <dbReference type="ARBA" id="ARBA00004651"/>
    </source>
</evidence>
<keyword evidence="4 7" id="KW-1133">Transmembrane helix</keyword>
<organism evidence="8 9">
    <name type="scientific">Paractinoplanes bogorensis</name>
    <dbReference type="NCBI Taxonomy" id="1610840"/>
    <lineage>
        <taxon>Bacteria</taxon>
        <taxon>Bacillati</taxon>
        <taxon>Actinomycetota</taxon>
        <taxon>Actinomycetes</taxon>
        <taxon>Micromonosporales</taxon>
        <taxon>Micromonosporaceae</taxon>
        <taxon>Paractinoplanes</taxon>
    </lineage>
</organism>
<feature type="compositionally biased region" description="Low complexity" evidence="6">
    <location>
        <begin position="500"/>
        <end position="513"/>
    </location>
</feature>
<comment type="caution">
    <text evidence="8">The sequence shown here is derived from an EMBL/GenBank/DDBJ whole genome shotgun (WGS) entry which is preliminary data.</text>
</comment>
<feature type="transmembrane region" description="Helical" evidence="7">
    <location>
        <begin position="166"/>
        <end position="187"/>
    </location>
</feature>
<keyword evidence="9" id="KW-1185">Reference proteome</keyword>
<dbReference type="EMBL" id="JAHKKG010000009">
    <property type="protein sequence ID" value="MBU2667537.1"/>
    <property type="molecule type" value="Genomic_DNA"/>
</dbReference>
<keyword evidence="5 7" id="KW-0472">Membrane</keyword>
<feature type="transmembrane region" description="Helical" evidence="7">
    <location>
        <begin position="412"/>
        <end position="433"/>
    </location>
</feature>
<feature type="transmembrane region" description="Helical" evidence="7">
    <location>
        <begin position="445"/>
        <end position="467"/>
    </location>
</feature>
<name>A0ABS5YVR4_9ACTN</name>
<evidence type="ECO:0000256" key="4">
    <source>
        <dbReference type="ARBA" id="ARBA00022989"/>
    </source>
</evidence>
<evidence type="ECO:0000256" key="7">
    <source>
        <dbReference type="SAM" id="Phobius"/>
    </source>
</evidence>
<dbReference type="PIRSF" id="PIRSF006060">
    <property type="entry name" value="AA_transporter"/>
    <property type="match status" value="1"/>
</dbReference>
<feature type="transmembrane region" description="Helical" evidence="7">
    <location>
        <begin position="243"/>
        <end position="263"/>
    </location>
</feature>
<keyword evidence="2" id="KW-1003">Cell membrane</keyword>
<evidence type="ECO:0000313" key="9">
    <source>
        <dbReference type="Proteomes" id="UP001519654"/>
    </source>
</evidence>
<sequence length="530" mass="54128">MSDAHSSGSNRGVGTTLAPGRLGAAAVTFFALAATAPIAVLINVVPAAYATGGGPLVPLSFLAVGVVLIFFSAGYAAMANRAPFAGAMYTYVARGLGRPAGVGAAWLALACYQAIQLGLYGMAGVAAAPLLASWFGVTASWWMVAAGCWLLVTLAGTIRAEVVSGLIALLVLAEVAVAVGFTAANVIDPAPGGLTRATIVPTGDVDMTTLGLLLVVGLLAFAGFETTGAYAEESIRPRRDPGLSTYGVVAALAVLIGVASWSLNAATGADRITEVARARGSELLFDLAAGRLAPWAVTIGRLMLLTGLFAAVLALHHAMARYLYALGRERVLPAALGRTSPRTLAPRTAALTQSAVVAVLLAAAAWAGVGDPPTVGRRLMIAGALGLLLVLLATSVAALLHLNRVPNGEGVYTRFVAPVLSIVALGSLGYLAFRDPGALVGVRESLWILPLTLAAVIALGVLHALILRGTRPVIYAGIGQGGAPVVVTPKAPLDEHGTGRAIPRPRAAEAPQEPQEPREPGAHRPERVNR</sequence>
<evidence type="ECO:0000256" key="5">
    <source>
        <dbReference type="ARBA" id="ARBA00023136"/>
    </source>
</evidence>
<evidence type="ECO:0000256" key="6">
    <source>
        <dbReference type="SAM" id="MobiDB-lite"/>
    </source>
</evidence>
<evidence type="ECO:0000256" key="2">
    <source>
        <dbReference type="ARBA" id="ARBA00022475"/>
    </source>
</evidence>